<proteinExistence type="predicted"/>
<evidence type="ECO:0000256" key="1">
    <source>
        <dbReference type="SAM" id="SignalP"/>
    </source>
</evidence>
<dbReference type="Proteomes" id="UP000184510">
    <property type="component" value="Unassembled WGS sequence"/>
</dbReference>
<reference evidence="3 4" key="1">
    <citation type="submission" date="2016-11" db="EMBL/GenBank/DDBJ databases">
        <authorList>
            <person name="Jaros S."/>
            <person name="Januszkiewicz K."/>
            <person name="Wedrychowicz H."/>
        </authorList>
    </citation>
    <scope>NUCLEOTIDE SEQUENCE [LARGE SCALE GENOMIC DNA]</scope>
    <source>
        <strain evidence="3 4">DSM 18772</strain>
    </source>
</reference>
<feature type="signal peptide" evidence="1">
    <location>
        <begin position="1"/>
        <end position="30"/>
    </location>
</feature>
<dbReference type="AlphaFoldDB" id="A0A1M6M0H0"/>
<dbReference type="Pfam" id="PF11412">
    <property type="entry name" value="DsbD_N"/>
    <property type="match status" value="1"/>
</dbReference>
<evidence type="ECO:0000313" key="4">
    <source>
        <dbReference type="Proteomes" id="UP000184510"/>
    </source>
</evidence>
<dbReference type="STRING" id="1123071.SAMN02745181_2559"/>
<dbReference type="InterPro" id="IPR028250">
    <property type="entry name" value="DsbDN"/>
</dbReference>
<dbReference type="EMBL" id="FQYR01000004">
    <property type="protein sequence ID" value="SHJ76904.1"/>
    <property type="molecule type" value="Genomic_DNA"/>
</dbReference>
<evidence type="ECO:0000259" key="2">
    <source>
        <dbReference type="Pfam" id="PF11412"/>
    </source>
</evidence>
<name>A0A1M6M0H0_9BACT</name>
<accession>A0A1M6M0H0</accession>
<keyword evidence="4" id="KW-1185">Reference proteome</keyword>
<sequence length="282" mass="31481">MHAKLNRLLKMKLTHFCLLISTLLPSILMAGEHDGLEISLIAESKTITPGKPVTLGVHLKHKPGFHTYWKSPGIVGMPTQLEWKLPDGFSVSEIQWPYPEKSFMAEYSCHGYERDVTLLVTLNPPKTISTDSISVEAFASWMCCAKECFPGTETLKLPLQVSDTPVASPVHLKLIEQARQQIPKANPLWKASVLSKIGAPQIKVLIRPPRNTKPKNIYLFSEDGQISSDKKQLITYQEDGSIIVTVPRSELDDAKSTNLPLILKADNQYVSICPVYKNLHSQ</sequence>
<evidence type="ECO:0000313" key="3">
    <source>
        <dbReference type="EMBL" id="SHJ76904.1"/>
    </source>
</evidence>
<keyword evidence="1" id="KW-0732">Signal</keyword>
<feature type="domain" description="Thiol:disulfide interchange protein DsbD N-terminal" evidence="2">
    <location>
        <begin position="48"/>
        <end position="157"/>
    </location>
</feature>
<gene>
    <name evidence="3" type="ORF">SAMN02745181_2559</name>
</gene>
<protein>
    <submittedName>
        <fullName evidence="3">Thiol-disulfide interchange protein, contains DsbC and DsbD domains</fullName>
    </submittedName>
</protein>
<organism evidence="3 4">
    <name type="scientific">Rubritalea squalenifaciens DSM 18772</name>
    <dbReference type="NCBI Taxonomy" id="1123071"/>
    <lineage>
        <taxon>Bacteria</taxon>
        <taxon>Pseudomonadati</taxon>
        <taxon>Verrucomicrobiota</taxon>
        <taxon>Verrucomicrobiia</taxon>
        <taxon>Verrucomicrobiales</taxon>
        <taxon>Rubritaleaceae</taxon>
        <taxon>Rubritalea</taxon>
    </lineage>
</organism>
<feature type="chain" id="PRO_5013042377" evidence="1">
    <location>
        <begin position="31"/>
        <end position="282"/>
    </location>
</feature>
<dbReference type="InParanoid" id="A0A1M6M0H0"/>